<feature type="compositionally biased region" description="Basic residues" evidence="1">
    <location>
        <begin position="201"/>
        <end position="216"/>
    </location>
</feature>
<feature type="region of interest" description="Disordered" evidence="1">
    <location>
        <begin position="124"/>
        <end position="238"/>
    </location>
</feature>
<dbReference type="AlphaFoldDB" id="A0A7W7LY17"/>
<feature type="region of interest" description="Disordered" evidence="1">
    <location>
        <begin position="878"/>
        <end position="979"/>
    </location>
</feature>
<keyword evidence="3" id="KW-1185">Reference proteome</keyword>
<feature type="compositionally biased region" description="Basic and acidic residues" evidence="1">
    <location>
        <begin position="281"/>
        <end position="302"/>
    </location>
</feature>
<feature type="compositionally biased region" description="Low complexity" evidence="1">
    <location>
        <begin position="766"/>
        <end position="775"/>
    </location>
</feature>
<protein>
    <submittedName>
        <fullName evidence="2">Uncharacterized protein</fullName>
    </submittedName>
</protein>
<feature type="compositionally biased region" description="Basic and acidic residues" evidence="1">
    <location>
        <begin position="398"/>
        <end position="422"/>
    </location>
</feature>
<gene>
    <name evidence="2" type="ORF">FHS37_001876</name>
</gene>
<accession>A0A7W7LY17</accession>
<feature type="compositionally biased region" description="Low complexity" evidence="1">
    <location>
        <begin position="927"/>
        <end position="945"/>
    </location>
</feature>
<feature type="compositionally biased region" description="Basic residues" evidence="1">
    <location>
        <begin position="960"/>
        <end position="979"/>
    </location>
</feature>
<sequence length="979" mass="101792">MRLRRGVVVAGLVVRNGVVATVVGPGVTGSGEPGPVPVGRPALLRARGPVEHLGLPGLLPLVRLGGRQREHRAGRGLLRRRALGGGGQRAPTPPRRLRLFLDLGGPGRVGRRGQRRRQGVLLAGRAPGTSAGGRGHPLRRYGPAQPRVRRCGPRRMLGGGDDGPLGDPGTTGTRTGDLDRTSGGGRRVLGRPPTPPPGAAGHHRALAGRRGRKLCRRGLVGGGRRPAPAPSGGRRALRPGGVVRARHLALQEGVHGGTPCPSPSAAGGQRGVTGRSGLPVHRCDGHRGGRDGSRPAADRHLQDERAAAHPRHLVRLQHAAVRPDDPAHDRLVHRVAAAVRAAHLDADDLAALRRRDHDGVVQVTARRDGGVAGRVDARDVRDEVREGGREQPGVDLGLDGRRVHGELHPPGTDELHRPVHAGGDDGVEHHLRPGDALGPGVEALVAEDVVDEGGDAGVAGRQVVEHLVGLGPQLPGVVRGQRGQLAAQFLQWSAQGLPEQGEQLVVPGGEGLVAVLLALTEGGVPLLVRGELLRVLLAQLLHLGDVALAQGGELRAVLLGEALQLLGVLPLGGLLLLDERVVGAPVGEGHDGADELVAVAHRRGRQVDRDLVAALGVQHLPAHPVLAPGAQGVGERGLVVGEGGAVGARVQDERVQLAPAELAGPVAQYLGGGRVHEDDPAVGVGPHDALGRGPQDHLGLPLRARQLRLGVDGAGEVADDEHQQLVAGVAVGVVGLLAGLQIRTGDLDRELGPVGPPGDHPRRLGPRPGVDVVGPPHGPRDELGVELRQQIQQPPPHQSRARGLEGLQGDGVRVDDGPVGVDQHQGVGKRVQYGCEASSASGWPAAHETLPPCYRDVPTARAILPIRPQRVTRGSLRAGVALATPDGTEVARGSDGGVTSGSPETRDGLRRRRPNLRRTFTSPAPRPAGARPGARPVPLTGAPRNAPREAAGRAGPSGRSRTRPRGRTSRRRGARPRCR</sequence>
<dbReference type="Proteomes" id="UP000579523">
    <property type="component" value="Unassembled WGS sequence"/>
</dbReference>
<evidence type="ECO:0000256" key="1">
    <source>
        <dbReference type="SAM" id="MobiDB-lite"/>
    </source>
</evidence>
<dbReference type="EMBL" id="JACHJI010000003">
    <property type="protein sequence ID" value="MBB4897841.1"/>
    <property type="molecule type" value="Genomic_DNA"/>
</dbReference>
<organism evidence="2 3">
    <name type="scientific">Streptomyces griseomycini</name>
    <dbReference type="NCBI Taxonomy" id="66895"/>
    <lineage>
        <taxon>Bacteria</taxon>
        <taxon>Bacillati</taxon>
        <taxon>Actinomycetota</taxon>
        <taxon>Actinomycetes</taxon>
        <taxon>Kitasatosporales</taxon>
        <taxon>Streptomycetaceae</taxon>
        <taxon>Streptomyces</taxon>
    </lineage>
</organism>
<evidence type="ECO:0000313" key="3">
    <source>
        <dbReference type="Proteomes" id="UP000579523"/>
    </source>
</evidence>
<name>A0A7W7LY17_9ACTN</name>
<feature type="region of interest" description="Disordered" evidence="1">
    <location>
        <begin position="254"/>
        <end position="302"/>
    </location>
</feature>
<feature type="compositionally biased region" description="Low complexity" evidence="1">
    <location>
        <begin position="165"/>
        <end position="175"/>
    </location>
</feature>
<feature type="region of interest" description="Disordered" evidence="1">
    <location>
        <begin position="747"/>
        <end position="781"/>
    </location>
</feature>
<comment type="caution">
    <text evidence="2">The sequence shown here is derived from an EMBL/GenBank/DDBJ whole genome shotgun (WGS) entry which is preliminary data.</text>
</comment>
<reference evidence="2 3" key="1">
    <citation type="submission" date="2020-08" db="EMBL/GenBank/DDBJ databases">
        <title>Genomic Encyclopedia of Type Strains, Phase III (KMG-III): the genomes of soil and plant-associated and newly described type strains.</title>
        <authorList>
            <person name="Whitman W."/>
        </authorList>
    </citation>
    <scope>NUCLEOTIDE SEQUENCE [LARGE SCALE GENOMIC DNA]</scope>
    <source>
        <strain evidence="2 3">CECT 3273</strain>
    </source>
</reference>
<feature type="region of interest" description="Disordered" evidence="1">
    <location>
        <begin position="384"/>
        <end position="422"/>
    </location>
</feature>
<evidence type="ECO:0000313" key="2">
    <source>
        <dbReference type="EMBL" id="MBB4897841.1"/>
    </source>
</evidence>
<proteinExistence type="predicted"/>